<gene>
    <name evidence="5" type="ORF">NQV15_12400</name>
</gene>
<dbReference type="CDD" id="cd07377">
    <property type="entry name" value="WHTH_GntR"/>
    <property type="match status" value="1"/>
</dbReference>
<keyword evidence="2" id="KW-0238">DNA-binding</keyword>
<sequence>MSRRSNGATGVRPIAHQSLVDRVTDEIHRAILNGDLPPGSTVSIVDLCERFSISHIPVREALRRLESEGVVSLRPGRSALVATVTSEELRNIYHLRKLVEGDLCLRAAPHMSKERLADAERALAEYIGIEREPSALAAKHHAFHEAMLLDVIGPADSMVLGLLWKASDRYLHLLMADLDHKPETQESRIDEHRLLLDLARDGKVEEFKDAWIAHLESTETALMKALAVRETATPQAAS</sequence>
<dbReference type="Gene3D" id="1.20.120.530">
    <property type="entry name" value="GntR ligand-binding domain-like"/>
    <property type="match status" value="1"/>
</dbReference>
<dbReference type="SMART" id="SM00345">
    <property type="entry name" value="HTH_GNTR"/>
    <property type="match status" value="1"/>
</dbReference>
<dbReference type="InterPro" id="IPR011711">
    <property type="entry name" value="GntR_C"/>
</dbReference>
<dbReference type="SUPFAM" id="SSF46785">
    <property type="entry name" value="Winged helix' DNA-binding domain"/>
    <property type="match status" value="1"/>
</dbReference>
<dbReference type="InterPro" id="IPR008920">
    <property type="entry name" value="TF_FadR/GntR_C"/>
</dbReference>
<dbReference type="Pfam" id="PF00392">
    <property type="entry name" value="GntR"/>
    <property type="match status" value="1"/>
</dbReference>
<dbReference type="PANTHER" id="PTHR43537">
    <property type="entry name" value="TRANSCRIPTIONAL REGULATOR, GNTR FAMILY"/>
    <property type="match status" value="1"/>
</dbReference>
<accession>A0ABY5M6R4</accession>
<dbReference type="Pfam" id="PF07729">
    <property type="entry name" value="FCD"/>
    <property type="match status" value="1"/>
</dbReference>
<evidence type="ECO:0000256" key="2">
    <source>
        <dbReference type="ARBA" id="ARBA00023125"/>
    </source>
</evidence>
<dbReference type="Gene3D" id="1.10.10.10">
    <property type="entry name" value="Winged helix-like DNA-binding domain superfamily/Winged helix DNA-binding domain"/>
    <property type="match status" value="1"/>
</dbReference>
<dbReference type="EMBL" id="CP102173">
    <property type="protein sequence ID" value="UUP12655.1"/>
    <property type="molecule type" value="Genomic_DNA"/>
</dbReference>
<dbReference type="InterPro" id="IPR036388">
    <property type="entry name" value="WH-like_DNA-bd_sf"/>
</dbReference>
<dbReference type="PROSITE" id="PS50949">
    <property type="entry name" value="HTH_GNTR"/>
    <property type="match status" value="1"/>
</dbReference>
<dbReference type="PANTHER" id="PTHR43537:SF41">
    <property type="entry name" value="TRANSCRIPTIONAL REGULATORY PROTEIN"/>
    <property type="match status" value="1"/>
</dbReference>
<evidence type="ECO:0000313" key="5">
    <source>
        <dbReference type="EMBL" id="UUP12655.1"/>
    </source>
</evidence>
<name>A0ABY5M6R4_9ACTN</name>
<feature type="domain" description="HTH gntR-type" evidence="4">
    <location>
        <begin position="17"/>
        <end position="84"/>
    </location>
</feature>
<protein>
    <submittedName>
        <fullName evidence="5">GntR family transcriptional regulator</fullName>
    </submittedName>
</protein>
<evidence type="ECO:0000259" key="4">
    <source>
        <dbReference type="PROSITE" id="PS50949"/>
    </source>
</evidence>
<reference evidence="5 6" key="1">
    <citation type="submission" date="2022-08" db="EMBL/GenBank/DDBJ databases">
        <title>novel species in genus Aeromicrobium.</title>
        <authorList>
            <person name="Ye L."/>
        </authorList>
    </citation>
    <scope>NUCLEOTIDE SEQUENCE [LARGE SCALE GENOMIC DNA]</scope>
    <source>
        <strain evidence="6">zg-Y1379</strain>
    </source>
</reference>
<dbReference type="InterPro" id="IPR036390">
    <property type="entry name" value="WH_DNA-bd_sf"/>
</dbReference>
<dbReference type="Proteomes" id="UP001316184">
    <property type="component" value="Chromosome"/>
</dbReference>
<evidence type="ECO:0000256" key="1">
    <source>
        <dbReference type="ARBA" id="ARBA00023015"/>
    </source>
</evidence>
<evidence type="ECO:0000256" key="3">
    <source>
        <dbReference type="ARBA" id="ARBA00023163"/>
    </source>
</evidence>
<keyword evidence="3" id="KW-0804">Transcription</keyword>
<keyword evidence="1" id="KW-0805">Transcription regulation</keyword>
<evidence type="ECO:0000313" key="6">
    <source>
        <dbReference type="Proteomes" id="UP001316184"/>
    </source>
</evidence>
<proteinExistence type="predicted"/>
<organism evidence="5 6">
    <name type="scientific">Aeromicrobium wangtongii</name>
    <dbReference type="NCBI Taxonomy" id="2969247"/>
    <lineage>
        <taxon>Bacteria</taxon>
        <taxon>Bacillati</taxon>
        <taxon>Actinomycetota</taxon>
        <taxon>Actinomycetes</taxon>
        <taxon>Propionibacteriales</taxon>
        <taxon>Nocardioidaceae</taxon>
        <taxon>Aeromicrobium</taxon>
    </lineage>
</organism>
<dbReference type="RefSeq" id="WP_232400189.1">
    <property type="nucleotide sequence ID" value="NZ_CP102173.1"/>
</dbReference>
<keyword evidence="6" id="KW-1185">Reference proteome</keyword>
<dbReference type="SUPFAM" id="SSF48008">
    <property type="entry name" value="GntR ligand-binding domain-like"/>
    <property type="match status" value="1"/>
</dbReference>
<dbReference type="InterPro" id="IPR000524">
    <property type="entry name" value="Tscrpt_reg_HTH_GntR"/>
</dbReference>